<feature type="region of interest" description="Disordered" evidence="5">
    <location>
        <begin position="695"/>
        <end position="740"/>
    </location>
</feature>
<dbReference type="SMART" id="SM00382">
    <property type="entry name" value="AAA"/>
    <property type="match status" value="1"/>
</dbReference>
<keyword evidence="3" id="KW-0067">ATP-binding</keyword>
<reference evidence="7 8" key="1">
    <citation type="journal article" date="2024" name="Nat. Commun.">
        <title>Phylogenomics reveals the evolutionary origins of lichenization in chlorophyte algae.</title>
        <authorList>
            <person name="Puginier C."/>
            <person name="Libourel C."/>
            <person name="Otte J."/>
            <person name="Skaloud P."/>
            <person name="Haon M."/>
            <person name="Grisel S."/>
            <person name="Petersen M."/>
            <person name="Berrin J.G."/>
            <person name="Delaux P.M."/>
            <person name="Dal Grande F."/>
            <person name="Keller J."/>
        </authorList>
    </citation>
    <scope>NUCLEOTIDE SEQUENCE [LARGE SCALE GENOMIC DNA]</scope>
    <source>
        <strain evidence="7 8">SAG 2036</strain>
    </source>
</reference>
<evidence type="ECO:0000256" key="5">
    <source>
        <dbReference type="SAM" id="MobiDB-lite"/>
    </source>
</evidence>
<dbReference type="InterPro" id="IPR027417">
    <property type="entry name" value="P-loop_NTPase"/>
</dbReference>
<dbReference type="Proteomes" id="UP001465755">
    <property type="component" value="Unassembled WGS sequence"/>
</dbReference>
<proteinExistence type="predicted"/>
<keyword evidence="2" id="KW-0227">DNA damage</keyword>
<sequence>MQLLRKLGLLCSPSRLWFGSSVPIGVPHRHCTLPAAKATLDSSGSAAQSFWNKRNKGRLIKSPSRAQRAPQEVSLDIQEYWRAELDKVDSPSAKPLLPHIDVTQPLGITYGQKPILHSFFQELKQQHPTMMLLVRIGEFYEAMGIDAVMCVQHAKLNPMPVSGGRSPRAGCPIMNLRRTLRDLTSAGFSVVICEEAASPYAYGAKTAKKERYLAGVVTPASPNYLHGLMDDEGAAQVDLEPTPPLLAIVQTKNGYTVVEVHLVDRRCKVFYNQTEDSVLGRIQAGGLVPPLYMHSTTEAVAAAGKAEGQAHAVWREHMATNFRNQVGSVTTFASRLHGGSGSERIIEGLLDQIKRDTGMPEDTSFQVAVDKGLQGLPFATMSQLGLGTLTGVPSLLDALAAPTTATQARRWLRRQLLSPPPLGVKLAIREACRLLIGSQEALPTMLLLHDLGVAVDHAGVLASCREVDQTIAATVAEACGASADPDHKEGIQAVVASVQKGSSCPFPAAEAGCLEEMFSSVEKFHGKVLNGLVADELDQVADARSQVAHASVAAFKAIYEEVPARSRSQQPKLIFDSTNQAVWIKPGKAVGTAAAQRMKFINPLNRHGKKEAQVYSTVTLEGALDQYRSSCLAASRAVRAVLQELAVKCEVHTQELMGASNLSVIMTALLAHVQKAHFQRCWTLPQYAGEPLAPAQAPALGPTSTPAPASTTGGPASAHAPAAQQGTQAAPAHAPSPAQGDRLRLQVHEMWPYWMDPKRDSTVRNSLDTNSIILLTGPNMAGKSTVLRSTAAVALCAMCGLLVPAKSAQVPEFQRVELRTFVGDNPLENMSAFAVEMTEMRQVLQSATHQSLVLIDELGKGTEAGAGASLSASMLEELDKQRCLGIFATHLHHLLDLPLEAPSMEHMQMEVQPCSSSDPALPGERLQPTWRMVPGKSTTSLAMEVASDCGIPVSTVARARSFMQMILNNASAPVLSADQAPPKTLAAASSPAQQHVGWQVLKAEFVDHGQQPPPSVALSSCVYLLELQDGWMYCGQTDDLLGRLDWHRGHLKVHGNLQAAYVRLPDECRGQSTARSVESDAIRSLRLRGAPLLSTHDERSPLRAKSV</sequence>
<evidence type="ECO:0000256" key="1">
    <source>
        <dbReference type="ARBA" id="ARBA00022741"/>
    </source>
</evidence>
<dbReference type="InterPro" id="IPR003593">
    <property type="entry name" value="AAA+_ATPase"/>
</dbReference>
<dbReference type="Pfam" id="PF01624">
    <property type="entry name" value="MutS_I"/>
    <property type="match status" value="1"/>
</dbReference>
<dbReference type="PANTHER" id="PTHR48448">
    <property type="entry name" value="MUTL PROTEIN ISOFORM 1"/>
    <property type="match status" value="1"/>
</dbReference>
<name>A0AAW1NWP7_9CHLO</name>
<dbReference type="AlphaFoldDB" id="A0AAW1NWP7"/>
<dbReference type="Gene3D" id="3.40.50.300">
    <property type="entry name" value="P-loop containing nucleotide triphosphate hydrolases"/>
    <property type="match status" value="1"/>
</dbReference>
<keyword evidence="1" id="KW-0547">Nucleotide-binding</keyword>
<evidence type="ECO:0000313" key="8">
    <source>
        <dbReference type="Proteomes" id="UP001465755"/>
    </source>
</evidence>
<dbReference type="Gene3D" id="3.40.1170.10">
    <property type="entry name" value="DNA repair protein MutS, domain I"/>
    <property type="match status" value="1"/>
</dbReference>
<accession>A0AAW1NWP7</accession>
<keyword evidence="4" id="KW-0238">DNA-binding</keyword>
<dbReference type="PROSITE" id="PS00486">
    <property type="entry name" value="DNA_MISMATCH_REPAIR_2"/>
    <property type="match status" value="1"/>
</dbReference>
<evidence type="ECO:0000259" key="6">
    <source>
        <dbReference type="PROSITE" id="PS00486"/>
    </source>
</evidence>
<dbReference type="InterPro" id="IPR000432">
    <property type="entry name" value="DNA_mismatch_repair_MutS_C"/>
</dbReference>
<evidence type="ECO:0000313" key="7">
    <source>
        <dbReference type="EMBL" id="KAK9800179.1"/>
    </source>
</evidence>
<evidence type="ECO:0000256" key="4">
    <source>
        <dbReference type="ARBA" id="ARBA00023125"/>
    </source>
</evidence>
<feature type="compositionally biased region" description="Low complexity" evidence="5">
    <location>
        <begin position="695"/>
        <end position="738"/>
    </location>
</feature>
<evidence type="ECO:0000256" key="2">
    <source>
        <dbReference type="ARBA" id="ARBA00022763"/>
    </source>
</evidence>
<dbReference type="Pfam" id="PF00488">
    <property type="entry name" value="MutS_V"/>
    <property type="match status" value="1"/>
</dbReference>
<organism evidence="7 8">
    <name type="scientific">Symbiochloris irregularis</name>
    <dbReference type="NCBI Taxonomy" id="706552"/>
    <lineage>
        <taxon>Eukaryota</taxon>
        <taxon>Viridiplantae</taxon>
        <taxon>Chlorophyta</taxon>
        <taxon>core chlorophytes</taxon>
        <taxon>Trebouxiophyceae</taxon>
        <taxon>Trebouxiales</taxon>
        <taxon>Trebouxiaceae</taxon>
        <taxon>Symbiochloris</taxon>
    </lineage>
</organism>
<evidence type="ECO:0000256" key="3">
    <source>
        <dbReference type="ARBA" id="ARBA00022840"/>
    </source>
</evidence>
<comment type="caution">
    <text evidence="7">The sequence shown here is derived from an EMBL/GenBank/DDBJ whole genome shotgun (WGS) entry which is preliminary data.</text>
</comment>
<dbReference type="InterPro" id="IPR016151">
    <property type="entry name" value="DNA_mismatch_repair_MutS_N"/>
</dbReference>
<dbReference type="EMBL" id="JALJOQ010000085">
    <property type="protein sequence ID" value="KAK9800179.1"/>
    <property type="molecule type" value="Genomic_DNA"/>
</dbReference>
<dbReference type="SUPFAM" id="SSF55271">
    <property type="entry name" value="DNA repair protein MutS, domain I"/>
    <property type="match status" value="1"/>
</dbReference>
<gene>
    <name evidence="7" type="ORF">WJX73_004187</name>
</gene>
<dbReference type="SMART" id="SM00534">
    <property type="entry name" value="MUTSac"/>
    <property type="match status" value="1"/>
</dbReference>
<dbReference type="InterPro" id="IPR007695">
    <property type="entry name" value="DNA_mismatch_repair_MutS-lik_N"/>
</dbReference>
<feature type="domain" description="DNA mismatch repair proteins mutS family" evidence="6">
    <location>
        <begin position="851"/>
        <end position="867"/>
    </location>
</feature>
<dbReference type="GO" id="GO:0005524">
    <property type="term" value="F:ATP binding"/>
    <property type="evidence" value="ECO:0007669"/>
    <property type="project" value="UniProtKB-KW"/>
</dbReference>
<dbReference type="InterPro" id="IPR053276">
    <property type="entry name" value="MtDNA_mismatch_repair_MutS"/>
</dbReference>
<dbReference type="GO" id="GO:0006298">
    <property type="term" value="P:mismatch repair"/>
    <property type="evidence" value="ECO:0007669"/>
    <property type="project" value="InterPro"/>
</dbReference>
<dbReference type="SUPFAM" id="SSF52540">
    <property type="entry name" value="P-loop containing nucleoside triphosphate hydrolases"/>
    <property type="match status" value="1"/>
</dbReference>
<protein>
    <recommendedName>
        <fullName evidence="6">DNA mismatch repair proteins mutS family domain-containing protein</fullName>
    </recommendedName>
</protein>
<dbReference type="GO" id="GO:0030983">
    <property type="term" value="F:mismatched DNA binding"/>
    <property type="evidence" value="ECO:0007669"/>
    <property type="project" value="InterPro"/>
</dbReference>
<keyword evidence="8" id="KW-1185">Reference proteome</keyword>
<dbReference type="PANTHER" id="PTHR48448:SF1">
    <property type="entry name" value="MUTL PROTEIN ISOFORM 1"/>
    <property type="match status" value="1"/>
</dbReference>